<dbReference type="EMBL" id="MLYV02001125">
    <property type="protein sequence ID" value="PSR72916.1"/>
    <property type="molecule type" value="Genomic_DNA"/>
</dbReference>
<reference evidence="2 3" key="1">
    <citation type="submission" date="2018-02" db="EMBL/GenBank/DDBJ databases">
        <title>Genome sequence of the basidiomycete white-rot fungus Phlebia centrifuga.</title>
        <authorList>
            <person name="Granchi Z."/>
            <person name="Peng M."/>
            <person name="de Vries R.P."/>
            <person name="Hilden K."/>
            <person name="Makela M.R."/>
            <person name="Grigoriev I."/>
            <person name="Riley R."/>
        </authorList>
    </citation>
    <scope>NUCLEOTIDE SEQUENCE [LARGE SCALE GENOMIC DNA]</scope>
    <source>
        <strain evidence="2 3">FBCC195</strain>
    </source>
</reference>
<protein>
    <submittedName>
        <fullName evidence="2">Uncharacterized protein</fullName>
    </submittedName>
</protein>
<keyword evidence="1" id="KW-0812">Transmembrane</keyword>
<name>A0A2R6NKQ7_9APHY</name>
<sequence length="229" mass="26206">MESEPTSTTPVAVPRTELPVDVNDLPTRLDSSTRQPVTPFSPLTHVLILTSILGPVALFPYLAVRRHLLSIHRKIGEVGAVSAVLQRDLKTALLEASIRREEHERLRALIDETRRDVEKVKTEENKRELARATVNERMRRDLEDLMVERQKTRAGLSTLRDLSSSLADIAAFMHEVEVQQGFVSRKNDGRGIERIRQLAYKLQGLPVQREGIREGYHRRRLFFVGSDWE</sequence>
<dbReference type="AlphaFoldDB" id="A0A2R6NKQ7"/>
<dbReference type="STRING" id="98765.A0A2R6NKQ7"/>
<evidence type="ECO:0000313" key="3">
    <source>
        <dbReference type="Proteomes" id="UP000186601"/>
    </source>
</evidence>
<dbReference type="Proteomes" id="UP000186601">
    <property type="component" value="Unassembled WGS sequence"/>
</dbReference>
<evidence type="ECO:0000313" key="2">
    <source>
        <dbReference type="EMBL" id="PSR72916.1"/>
    </source>
</evidence>
<dbReference type="OrthoDB" id="3232130at2759"/>
<feature type="transmembrane region" description="Helical" evidence="1">
    <location>
        <begin position="43"/>
        <end position="64"/>
    </location>
</feature>
<evidence type="ECO:0000256" key="1">
    <source>
        <dbReference type="SAM" id="Phobius"/>
    </source>
</evidence>
<gene>
    <name evidence="2" type="ORF">PHLCEN_2v11219</name>
</gene>
<comment type="caution">
    <text evidence="2">The sequence shown here is derived from an EMBL/GenBank/DDBJ whole genome shotgun (WGS) entry which is preliminary data.</text>
</comment>
<keyword evidence="1" id="KW-1133">Transmembrane helix</keyword>
<proteinExistence type="predicted"/>
<organism evidence="2 3">
    <name type="scientific">Hermanssonia centrifuga</name>
    <dbReference type="NCBI Taxonomy" id="98765"/>
    <lineage>
        <taxon>Eukaryota</taxon>
        <taxon>Fungi</taxon>
        <taxon>Dikarya</taxon>
        <taxon>Basidiomycota</taxon>
        <taxon>Agaricomycotina</taxon>
        <taxon>Agaricomycetes</taxon>
        <taxon>Polyporales</taxon>
        <taxon>Meruliaceae</taxon>
        <taxon>Hermanssonia</taxon>
    </lineage>
</organism>
<accession>A0A2R6NKQ7</accession>
<keyword evidence="3" id="KW-1185">Reference proteome</keyword>
<keyword evidence="1" id="KW-0472">Membrane</keyword>